<sequence>MAAPLHPHLARTQPSDSAGIHHQTMSRVAFPFCTVQRVGGGEKSIPNLWARPDTVARCKRWGASETASLIPIAQSHLVPAMHCFIPSWSTDITHSTYVCLYRLPNLVIVIAIAIARLYLLLAVLRAPTLIIIETRWSCKSSANKQVVRDQELGTEKDCRRDDKTNSPAHPMAAWIARDC</sequence>
<evidence type="ECO:0000313" key="2">
    <source>
        <dbReference type="EMBL" id="KAK3332309.1"/>
    </source>
</evidence>
<name>A0AAE0IW85_9PEZI</name>
<keyword evidence="1" id="KW-1133">Transmembrane helix</keyword>
<evidence type="ECO:0000256" key="1">
    <source>
        <dbReference type="SAM" id="Phobius"/>
    </source>
</evidence>
<reference evidence="2" key="2">
    <citation type="submission" date="2023-06" db="EMBL/GenBank/DDBJ databases">
        <authorList>
            <consortium name="Lawrence Berkeley National Laboratory"/>
            <person name="Haridas S."/>
            <person name="Hensen N."/>
            <person name="Bonometti L."/>
            <person name="Westerberg I."/>
            <person name="Brannstrom I.O."/>
            <person name="Guillou S."/>
            <person name="Cros-Aarteil S."/>
            <person name="Calhoun S."/>
            <person name="Kuo A."/>
            <person name="Mondo S."/>
            <person name="Pangilinan J."/>
            <person name="Riley R."/>
            <person name="Labutti K."/>
            <person name="Andreopoulos B."/>
            <person name="Lipzen A."/>
            <person name="Chen C."/>
            <person name="Yanf M."/>
            <person name="Daum C."/>
            <person name="Ng V."/>
            <person name="Clum A."/>
            <person name="Steindorff A."/>
            <person name="Ohm R."/>
            <person name="Martin F."/>
            <person name="Silar P."/>
            <person name="Natvig D."/>
            <person name="Lalanne C."/>
            <person name="Gautier V."/>
            <person name="Ament-Velasquez S.L."/>
            <person name="Kruys A."/>
            <person name="Hutchinson M.I."/>
            <person name="Powell A.J."/>
            <person name="Barry K."/>
            <person name="Miller A.N."/>
            <person name="Grigoriev I.V."/>
            <person name="Debuchy R."/>
            <person name="Gladieux P."/>
            <person name="Thoren M.H."/>
            <person name="Johannesson H."/>
        </authorList>
    </citation>
    <scope>NUCLEOTIDE SEQUENCE</scope>
    <source>
        <strain evidence="2">SMH4131-1</strain>
    </source>
</reference>
<dbReference type="AlphaFoldDB" id="A0AAE0IW85"/>
<evidence type="ECO:0000313" key="3">
    <source>
        <dbReference type="Proteomes" id="UP001286456"/>
    </source>
</evidence>
<dbReference type="Proteomes" id="UP001286456">
    <property type="component" value="Unassembled WGS sequence"/>
</dbReference>
<gene>
    <name evidence="2" type="ORF">B0T19DRAFT_415297</name>
</gene>
<keyword evidence="1" id="KW-0472">Membrane</keyword>
<reference evidence="2" key="1">
    <citation type="journal article" date="2023" name="Mol. Phylogenet. Evol.">
        <title>Genome-scale phylogeny and comparative genomics of the fungal order Sordariales.</title>
        <authorList>
            <person name="Hensen N."/>
            <person name="Bonometti L."/>
            <person name="Westerberg I."/>
            <person name="Brannstrom I.O."/>
            <person name="Guillou S."/>
            <person name="Cros-Aarteil S."/>
            <person name="Calhoun S."/>
            <person name="Haridas S."/>
            <person name="Kuo A."/>
            <person name="Mondo S."/>
            <person name="Pangilinan J."/>
            <person name="Riley R."/>
            <person name="LaButti K."/>
            <person name="Andreopoulos B."/>
            <person name="Lipzen A."/>
            <person name="Chen C."/>
            <person name="Yan M."/>
            <person name="Daum C."/>
            <person name="Ng V."/>
            <person name="Clum A."/>
            <person name="Steindorff A."/>
            <person name="Ohm R.A."/>
            <person name="Martin F."/>
            <person name="Silar P."/>
            <person name="Natvig D.O."/>
            <person name="Lalanne C."/>
            <person name="Gautier V."/>
            <person name="Ament-Velasquez S.L."/>
            <person name="Kruys A."/>
            <person name="Hutchinson M.I."/>
            <person name="Powell A.J."/>
            <person name="Barry K."/>
            <person name="Miller A.N."/>
            <person name="Grigoriev I.V."/>
            <person name="Debuchy R."/>
            <person name="Gladieux P."/>
            <person name="Hiltunen Thoren M."/>
            <person name="Johannesson H."/>
        </authorList>
    </citation>
    <scope>NUCLEOTIDE SEQUENCE</scope>
    <source>
        <strain evidence="2">SMH4131-1</strain>
    </source>
</reference>
<protein>
    <submittedName>
        <fullName evidence="2">Uncharacterized protein</fullName>
    </submittedName>
</protein>
<feature type="transmembrane region" description="Helical" evidence="1">
    <location>
        <begin position="103"/>
        <end position="124"/>
    </location>
</feature>
<comment type="caution">
    <text evidence="2">The sequence shown here is derived from an EMBL/GenBank/DDBJ whole genome shotgun (WGS) entry which is preliminary data.</text>
</comment>
<dbReference type="EMBL" id="JAUEPO010000002">
    <property type="protein sequence ID" value="KAK3332309.1"/>
    <property type="molecule type" value="Genomic_DNA"/>
</dbReference>
<proteinExistence type="predicted"/>
<keyword evidence="1" id="KW-0812">Transmembrane</keyword>
<organism evidence="2 3">
    <name type="scientific">Cercophora scortea</name>
    <dbReference type="NCBI Taxonomy" id="314031"/>
    <lineage>
        <taxon>Eukaryota</taxon>
        <taxon>Fungi</taxon>
        <taxon>Dikarya</taxon>
        <taxon>Ascomycota</taxon>
        <taxon>Pezizomycotina</taxon>
        <taxon>Sordariomycetes</taxon>
        <taxon>Sordariomycetidae</taxon>
        <taxon>Sordariales</taxon>
        <taxon>Lasiosphaeriaceae</taxon>
        <taxon>Cercophora</taxon>
    </lineage>
</organism>
<keyword evidence="3" id="KW-1185">Reference proteome</keyword>
<accession>A0AAE0IW85</accession>